<dbReference type="GO" id="GO:0016829">
    <property type="term" value="F:lyase activity"/>
    <property type="evidence" value="ECO:0007669"/>
    <property type="project" value="InterPro"/>
</dbReference>
<dbReference type="PANTHER" id="PTHR16943:SF8">
    <property type="entry name" value="2-METHYLCITRATE DEHYDRATASE"/>
    <property type="match status" value="1"/>
</dbReference>
<dbReference type="InterPro" id="IPR005656">
    <property type="entry name" value="MmgE_PrpD"/>
</dbReference>
<accession>A0A9D1UV37</accession>
<proteinExistence type="predicted"/>
<evidence type="ECO:0000313" key="2">
    <source>
        <dbReference type="EMBL" id="HIX01010.1"/>
    </source>
</evidence>
<evidence type="ECO:0000313" key="3">
    <source>
        <dbReference type="Proteomes" id="UP000824151"/>
    </source>
</evidence>
<dbReference type="InterPro" id="IPR036148">
    <property type="entry name" value="MmgE/PrpD_sf"/>
</dbReference>
<gene>
    <name evidence="2" type="ORF">H9871_12805</name>
</gene>
<dbReference type="SUPFAM" id="SSF103378">
    <property type="entry name" value="2-methylcitrate dehydratase PrpD"/>
    <property type="match status" value="1"/>
</dbReference>
<feature type="domain" description="MmgE/PrpD C-terminal" evidence="1">
    <location>
        <begin position="1"/>
        <end position="119"/>
    </location>
</feature>
<dbReference type="Pfam" id="PF19305">
    <property type="entry name" value="MmgE_PrpD_C"/>
    <property type="match status" value="1"/>
</dbReference>
<dbReference type="AlphaFoldDB" id="A0A9D1UV37"/>
<reference evidence="2" key="2">
    <citation type="submission" date="2021-04" db="EMBL/GenBank/DDBJ databases">
        <authorList>
            <person name="Gilroy R."/>
        </authorList>
    </citation>
    <scope>NUCLEOTIDE SEQUENCE</scope>
    <source>
        <strain evidence="2">ChiHejej3B27-3195</strain>
    </source>
</reference>
<name>A0A9D1UV37_9MICC</name>
<protein>
    <submittedName>
        <fullName evidence="2">MmgE/PrpD family protein</fullName>
    </submittedName>
</protein>
<dbReference type="InterPro" id="IPR045337">
    <property type="entry name" value="MmgE_PrpD_C"/>
</dbReference>
<feature type="non-terminal residue" evidence="2">
    <location>
        <position position="1"/>
    </location>
</feature>
<sequence>PYIFTVALQDGSWDHVGSYAPERAQREDTVALWHKVTTAEDPEWTRRYHSLDIAEKAFGGSVEITLTDGTVITDEIAVADAHPLGARPFAREQYIEKFRALAAGVVEDAEIERFLEAVQQVGSLGAGELDQLNIVAAPGVIDPTQAPKGLF</sequence>
<dbReference type="InterPro" id="IPR042188">
    <property type="entry name" value="MmgE/PrpD_sf_2"/>
</dbReference>
<reference evidence="2" key="1">
    <citation type="journal article" date="2021" name="PeerJ">
        <title>Extensive microbial diversity within the chicken gut microbiome revealed by metagenomics and culture.</title>
        <authorList>
            <person name="Gilroy R."/>
            <person name="Ravi A."/>
            <person name="Getino M."/>
            <person name="Pursley I."/>
            <person name="Horton D.L."/>
            <person name="Alikhan N.F."/>
            <person name="Baker D."/>
            <person name="Gharbi K."/>
            <person name="Hall N."/>
            <person name="Watson M."/>
            <person name="Adriaenssens E.M."/>
            <person name="Foster-Nyarko E."/>
            <person name="Jarju S."/>
            <person name="Secka A."/>
            <person name="Antonio M."/>
            <person name="Oren A."/>
            <person name="Chaudhuri R.R."/>
            <person name="La Ragione R."/>
            <person name="Hildebrand F."/>
            <person name="Pallen M.J."/>
        </authorList>
    </citation>
    <scope>NUCLEOTIDE SEQUENCE</scope>
    <source>
        <strain evidence="2">ChiHejej3B27-3195</strain>
    </source>
</reference>
<comment type="caution">
    <text evidence="2">The sequence shown here is derived from an EMBL/GenBank/DDBJ whole genome shotgun (WGS) entry which is preliminary data.</text>
</comment>
<dbReference type="Gene3D" id="3.30.1330.120">
    <property type="entry name" value="2-methylcitrate dehydratase PrpD"/>
    <property type="match status" value="1"/>
</dbReference>
<organism evidence="2 3">
    <name type="scientific">Candidatus Nesterenkonia stercoripullorum</name>
    <dbReference type="NCBI Taxonomy" id="2838701"/>
    <lineage>
        <taxon>Bacteria</taxon>
        <taxon>Bacillati</taxon>
        <taxon>Actinomycetota</taxon>
        <taxon>Actinomycetes</taxon>
        <taxon>Micrococcales</taxon>
        <taxon>Micrococcaceae</taxon>
        <taxon>Nesterenkonia</taxon>
    </lineage>
</organism>
<dbReference type="PANTHER" id="PTHR16943">
    <property type="entry name" value="2-METHYLCITRATE DEHYDRATASE-RELATED"/>
    <property type="match status" value="1"/>
</dbReference>
<dbReference type="Proteomes" id="UP000824151">
    <property type="component" value="Unassembled WGS sequence"/>
</dbReference>
<evidence type="ECO:0000259" key="1">
    <source>
        <dbReference type="Pfam" id="PF19305"/>
    </source>
</evidence>
<dbReference type="EMBL" id="DXGD01000477">
    <property type="protein sequence ID" value="HIX01010.1"/>
    <property type="molecule type" value="Genomic_DNA"/>
</dbReference>